<dbReference type="GO" id="GO:0045892">
    <property type="term" value="P:negative regulation of DNA-templated transcription"/>
    <property type="evidence" value="ECO:0007669"/>
    <property type="project" value="InterPro"/>
</dbReference>
<evidence type="ECO:0000256" key="3">
    <source>
        <dbReference type="ARBA" id="ARBA00023015"/>
    </source>
</evidence>
<protein>
    <recommendedName>
        <fullName evidence="7">Redox-sensing transcriptional repressor Rex</fullName>
    </recommendedName>
</protein>
<dbReference type="NCBIfam" id="NF003990">
    <property type="entry name" value="PRK05472.1-4"/>
    <property type="match status" value="1"/>
</dbReference>
<dbReference type="NCBIfam" id="NF003996">
    <property type="entry name" value="PRK05472.2-5"/>
    <property type="match status" value="1"/>
</dbReference>
<dbReference type="PANTHER" id="PTHR35786">
    <property type="entry name" value="REDOX-SENSING TRANSCRIPTIONAL REPRESSOR REX"/>
    <property type="match status" value="1"/>
</dbReference>
<keyword evidence="6 7" id="KW-0804">Transcription</keyword>
<name>A0A133MYE9_FINMA</name>
<dbReference type="GO" id="GO:0003677">
    <property type="term" value="F:DNA binding"/>
    <property type="evidence" value="ECO:0007669"/>
    <property type="project" value="UniProtKB-UniRule"/>
</dbReference>
<dbReference type="Gene3D" id="1.10.10.10">
    <property type="entry name" value="Winged helix-like DNA-binding domain superfamily/Winged helix DNA-binding domain"/>
    <property type="match status" value="1"/>
</dbReference>
<dbReference type="AlphaFoldDB" id="A0A133MYE9"/>
<keyword evidence="5 7" id="KW-0238">DNA-binding</keyword>
<evidence type="ECO:0000256" key="6">
    <source>
        <dbReference type="ARBA" id="ARBA00023163"/>
    </source>
</evidence>
<dbReference type="InterPro" id="IPR036388">
    <property type="entry name" value="WH-like_DNA-bd_sf"/>
</dbReference>
<dbReference type="EMBL" id="NDYI01000011">
    <property type="protein sequence ID" value="OXZ38232.1"/>
    <property type="molecule type" value="Genomic_DNA"/>
</dbReference>
<dbReference type="Gene3D" id="3.40.50.720">
    <property type="entry name" value="NAD(P)-binding Rossmann-like Domain"/>
    <property type="match status" value="1"/>
</dbReference>
<dbReference type="NCBIfam" id="NF003994">
    <property type="entry name" value="PRK05472.2-3"/>
    <property type="match status" value="1"/>
</dbReference>
<reference evidence="9" key="1">
    <citation type="submission" date="2017-04" db="EMBL/GenBank/DDBJ databases">
        <title>Finegoldia magna isolated from orthopedic joint implant-associated infections.</title>
        <authorList>
            <person name="Bjorklund S."/>
            <person name="Bruggemann H."/>
            <person name="Jensen A."/>
            <person name="Hellmark B."/>
            <person name="Soderquist B."/>
        </authorList>
    </citation>
    <scope>NUCLEOTIDE SEQUENCE [LARGE SCALE GENOMIC DNA]</scope>
    <source>
        <strain evidence="9">08T492</strain>
    </source>
</reference>
<keyword evidence="4 7" id="KW-0520">NAD</keyword>
<comment type="subcellular location">
    <subcellularLocation>
        <location evidence="7">Cytoplasm</location>
    </subcellularLocation>
</comment>
<dbReference type="Proteomes" id="UP000215361">
    <property type="component" value="Unassembled WGS sequence"/>
</dbReference>
<dbReference type="GO" id="GO:0003700">
    <property type="term" value="F:DNA-binding transcription factor activity"/>
    <property type="evidence" value="ECO:0007669"/>
    <property type="project" value="UniProtKB-UniRule"/>
</dbReference>
<evidence type="ECO:0000256" key="4">
    <source>
        <dbReference type="ARBA" id="ARBA00023027"/>
    </source>
</evidence>
<accession>A0A133MYE9</accession>
<dbReference type="NCBIfam" id="NF003989">
    <property type="entry name" value="PRK05472.1-3"/>
    <property type="match status" value="1"/>
</dbReference>
<proteinExistence type="inferred from homology"/>
<evidence type="ECO:0000256" key="1">
    <source>
        <dbReference type="ARBA" id="ARBA00022490"/>
    </source>
</evidence>
<evidence type="ECO:0000313" key="9">
    <source>
        <dbReference type="Proteomes" id="UP000215361"/>
    </source>
</evidence>
<dbReference type="GO" id="GO:0051775">
    <property type="term" value="P:response to redox state"/>
    <property type="evidence" value="ECO:0007669"/>
    <property type="project" value="InterPro"/>
</dbReference>
<comment type="function">
    <text evidence="7">Modulates transcription in response to changes in cellular NADH/NAD(+) redox state.</text>
</comment>
<dbReference type="SUPFAM" id="SSF46785">
    <property type="entry name" value="Winged helix' DNA-binding domain"/>
    <property type="match status" value="1"/>
</dbReference>
<dbReference type="InterPro" id="IPR036291">
    <property type="entry name" value="NAD(P)-bd_dom_sf"/>
</dbReference>
<evidence type="ECO:0000313" key="8">
    <source>
        <dbReference type="EMBL" id="OXZ38232.1"/>
    </source>
</evidence>
<sequence>MARARVSLAVVKRLPKYYRYLGMIEQKGIIRVSSQELSSITGLTASQIRQDLNHFGGFGQQGYGYNVEELKSEIEKIMGINKSYRAIILGCGNIGKAIMNYKGFKSSGFNIVDVFDHGKKVGSKISDYEIRDIDKLEEYLKEEKPEIAVIALPTEIAQEICDKLVEGGIKGIWNFASLDLKLPKNVVLENVHLDESLYTLTYYMNNLADYPGTKN</sequence>
<evidence type="ECO:0000256" key="5">
    <source>
        <dbReference type="ARBA" id="ARBA00023125"/>
    </source>
</evidence>
<keyword evidence="3 7" id="KW-0805">Transcription regulation</keyword>
<keyword evidence="2 7" id="KW-0678">Repressor</keyword>
<feature type="binding site" evidence="7">
    <location>
        <begin position="90"/>
        <end position="95"/>
    </location>
    <ligand>
        <name>NAD(+)</name>
        <dbReference type="ChEBI" id="CHEBI:57540"/>
    </ligand>
</feature>
<dbReference type="InterPro" id="IPR036390">
    <property type="entry name" value="WH_DNA-bd_sf"/>
</dbReference>
<comment type="caution">
    <text evidence="8">The sequence shown here is derived from an EMBL/GenBank/DDBJ whole genome shotgun (WGS) entry which is preliminary data.</text>
</comment>
<evidence type="ECO:0000256" key="7">
    <source>
        <dbReference type="HAMAP-Rule" id="MF_01131"/>
    </source>
</evidence>
<dbReference type="RefSeq" id="WP_002837881.1">
    <property type="nucleotide sequence ID" value="NZ_JAWGBY010000044.1"/>
</dbReference>
<gene>
    <name evidence="7" type="primary">rex</name>
    <name evidence="8" type="ORF">B9N56_04285</name>
</gene>
<dbReference type="Pfam" id="PF02629">
    <property type="entry name" value="CoA_binding"/>
    <property type="match status" value="1"/>
</dbReference>
<dbReference type="GO" id="GO:0005737">
    <property type="term" value="C:cytoplasm"/>
    <property type="evidence" value="ECO:0007669"/>
    <property type="project" value="UniProtKB-SubCell"/>
</dbReference>
<dbReference type="NCBIfam" id="NF003995">
    <property type="entry name" value="PRK05472.2-4"/>
    <property type="match status" value="1"/>
</dbReference>
<feature type="DNA-binding region" description="H-T-H motif" evidence="7">
    <location>
        <begin position="16"/>
        <end position="55"/>
    </location>
</feature>
<dbReference type="SUPFAM" id="SSF51735">
    <property type="entry name" value="NAD(P)-binding Rossmann-fold domains"/>
    <property type="match status" value="1"/>
</dbReference>
<organism evidence="8 9">
    <name type="scientific">Finegoldia magna</name>
    <name type="common">Peptostreptococcus magnus</name>
    <dbReference type="NCBI Taxonomy" id="1260"/>
    <lineage>
        <taxon>Bacteria</taxon>
        <taxon>Bacillati</taxon>
        <taxon>Bacillota</taxon>
        <taxon>Tissierellia</taxon>
        <taxon>Tissierellales</taxon>
        <taxon>Peptoniphilaceae</taxon>
        <taxon>Finegoldia</taxon>
    </lineage>
</organism>
<keyword evidence="1 7" id="KW-0963">Cytoplasm</keyword>
<dbReference type="InterPro" id="IPR009718">
    <property type="entry name" value="Rex_DNA-bd_C_dom"/>
</dbReference>
<dbReference type="InterPro" id="IPR022876">
    <property type="entry name" value="Tscrpt_rep_Rex"/>
</dbReference>
<dbReference type="PANTHER" id="PTHR35786:SF1">
    <property type="entry name" value="REDOX-SENSING TRANSCRIPTIONAL REPRESSOR REX 1"/>
    <property type="match status" value="1"/>
</dbReference>
<comment type="subunit">
    <text evidence="7">Homodimer.</text>
</comment>
<dbReference type="Pfam" id="PF06971">
    <property type="entry name" value="Put_DNA-bind_N"/>
    <property type="match status" value="1"/>
</dbReference>
<dbReference type="HAMAP" id="MF_01131">
    <property type="entry name" value="Rex"/>
    <property type="match status" value="1"/>
</dbReference>
<dbReference type="SMART" id="SM00881">
    <property type="entry name" value="CoA_binding"/>
    <property type="match status" value="1"/>
</dbReference>
<evidence type="ECO:0000256" key="2">
    <source>
        <dbReference type="ARBA" id="ARBA00022491"/>
    </source>
</evidence>
<comment type="similarity">
    <text evidence="7">Belongs to the transcriptional regulatory Rex family.</text>
</comment>
<dbReference type="InterPro" id="IPR003781">
    <property type="entry name" value="CoA-bd"/>
</dbReference>